<feature type="compositionally biased region" description="Basic and acidic residues" evidence="1">
    <location>
        <begin position="51"/>
        <end position="61"/>
    </location>
</feature>
<evidence type="ECO:0000313" key="2">
    <source>
        <dbReference type="EMBL" id="KAF3600366.1"/>
    </source>
</evidence>
<evidence type="ECO:0000313" key="3">
    <source>
        <dbReference type="Proteomes" id="UP000712600"/>
    </source>
</evidence>
<feature type="compositionally biased region" description="Polar residues" evidence="1">
    <location>
        <begin position="62"/>
        <end position="73"/>
    </location>
</feature>
<organism evidence="2 3">
    <name type="scientific">Brassica cretica</name>
    <name type="common">Mustard</name>
    <dbReference type="NCBI Taxonomy" id="69181"/>
    <lineage>
        <taxon>Eukaryota</taxon>
        <taxon>Viridiplantae</taxon>
        <taxon>Streptophyta</taxon>
        <taxon>Embryophyta</taxon>
        <taxon>Tracheophyta</taxon>
        <taxon>Spermatophyta</taxon>
        <taxon>Magnoliopsida</taxon>
        <taxon>eudicotyledons</taxon>
        <taxon>Gunneridae</taxon>
        <taxon>Pentapetalae</taxon>
        <taxon>rosids</taxon>
        <taxon>malvids</taxon>
        <taxon>Brassicales</taxon>
        <taxon>Brassicaceae</taxon>
        <taxon>Brassiceae</taxon>
        <taxon>Brassica</taxon>
    </lineage>
</organism>
<name>A0A8S9SFY7_BRACR</name>
<dbReference type="Proteomes" id="UP000712600">
    <property type="component" value="Unassembled WGS sequence"/>
</dbReference>
<protein>
    <submittedName>
        <fullName evidence="2">Uncharacterized protein</fullName>
    </submittedName>
</protein>
<accession>A0A8S9SFY7</accession>
<dbReference type="Gene3D" id="1.20.5.170">
    <property type="match status" value="1"/>
</dbReference>
<evidence type="ECO:0000256" key="1">
    <source>
        <dbReference type="SAM" id="MobiDB-lite"/>
    </source>
</evidence>
<feature type="region of interest" description="Disordered" evidence="1">
    <location>
        <begin position="1"/>
        <end position="77"/>
    </location>
</feature>
<gene>
    <name evidence="2" type="ORF">F2Q69_00038334</name>
</gene>
<comment type="caution">
    <text evidence="2">The sequence shown here is derived from an EMBL/GenBank/DDBJ whole genome shotgun (WGS) entry which is preliminary data.</text>
</comment>
<proteinExistence type="predicted"/>
<dbReference type="EMBL" id="QGKX02000004">
    <property type="protein sequence ID" value="KAF3600366.1"/>
    <property type="molecule type" value="Genomic_DNA"/>
</dbReference>
<dbReference type="AlphaFoldDB" id="A0A8S9SFY7"/>
<sequence length="172" mass="20020">MDQYMEPYHNGDQTVQDSSAEVRLSSRTAQDDRAVYRLDPLTSRMKLRPSPRPEDQSDRTSTRPSQPSRQAKVNSRARLELDHARLDLDHARLDMDHARLDVDHARLDLDHVRLDLDREGSQKDRDFSFLVRLARTDCSNDRANGLILMSDSLLDFYHSDFSKARIIHYLKT</sequence>
<reference evidence="2" key="1">
    <citation type="submission" date="2019-12" db="EMBL/GenBank/DDBJ databases">
        <title>Genome sequencing and annotation of Brassica cretica.</title>
        <authorList>
            <person name="Studholme D.J."/>
            <person name="Sarris P."/>
        </authorList>
    </citation>
    <scope>NUCLEOTIDE SEQUENCE</scope>
    <source>
        <strain evidence="2">PFS-109/04</strain>
        <tissue evidence="2">Leaf</tissue>
    </source>
</reference>